<comment type="subcellular location">
    <subcellularLocation>
        <location evidence="6">Cell membrane</location>
        <topology evidence="6">Single-pass membrane protein</topology>
    </subcellularLocation>
</comment>
<keyword evidence="5 6" id="KW-0249">Electron transport</keyword>
<proteinExistence type="inferred from homology"/>
<comment type="similarity">
    <text evidence="6">Belongs to the RnfG family.</text>
</comment>
<evidence type="ECO:0000256" key="5">
    <source>
        <dbReference type="ARBA" id="ARBA00022982"/>
    </source>
</evidence>
<dbReference type="PIRSF" id="PIRSF006091">
    <property type="entry name" value="E_trnsport_RnfG"/>
    <property type="match status" value="1"/>
</dbReference>
<evidence type="ECO:0000256" key="3">
    <source>
        <dbReference type="ARBA" id="ARBA00022630"/>
    </source>
</evidence>
<comment type="function">
    <text evidence="6">Part of a membrane-bound complex that couples electron transfer with translocation of ions across the membrane.</text>
</comment>
<dbReference type="GO" id="GO:0010181">
    <property type="term" value="F:FMN binding"/>
    <property type="evidence" value="ECO:0007669"/>
    <property type="project" value="InterPro"/>
</dbReference>
<evidence type="ECO:0000256" key="6">
    <source>
        <dbReference type="HAMAP-Rule" id="MF_00479"/>
    </source>
</evidence>
<dbReference type="NCBIfam" id="TIGR01947">
    <property type="entry name" value="rnfG"/>
    <property type="match status" value="1"/>
</dbReference>
<organism evidence="8 9">
    <name type="scientific">Moryella indoligenes</name>
    <dbReference type="NCBI Taxonomy" id="371674"/>
    <lineage>
        <taxon>Bacteria</taxon>
        <taxon>Bacillati</taxon>
        <taxon>Bacillota</taxon>
        <taxon>Clostridia</taxon>
        <taxon>Lachnospirales</taxon>
        <taxon>Lachnospiraceae</taxon>
        <taxon>Moryella</taxon>
    </lineage>
</organism>
<dbReference type="RefSeq" id="WP_106611650.1">
    <property type="nucleotide sequence ID" value="NZ_JAUSTO010000003.1"/>
</dbReference>
<dbReference type="EC" id="7.-.-.-" evidence="6"/>
<keyword evidence="6" id="KW-1133">Transmembrane helix</keyword>
<evidence type="ECO:0000313" key="8">
    <source>
        <dbReference type="EMBL" id="MDQ0151924.1"/>
    </source>
</evidence>
<reference evidence="8" key="1">
    <citation type="submission" date="2023-07" db="EMBL/GenBank/DDBJ databases">
        <title>Genomic Encyclopedia of Type Strains, Phase IV (KMG-IV): sequencing the most valuable type-strain genomes for metagenomic binning, comparative biology and taxonomic classification.</title>
        <authorList>
            <person name="Goeker M."/>
        </authorList>
    </citation>
    <scope>NUCLEOTIDE SEQUENCE</scope>
    <source>
        <strain evidence="8">DSM 19659</strain>
    </source>
</reference>
<keyword evidence="2 6" id="KW-0597">Phosphoprotein</keyword>
<name>A0AAE3V912_9FIRM</name>
<keyword evidence="4 6" id="KW-0288">FMN</keyword>
<evidence type="ECO:0000259" key="7">
    <source>
        <dbReference type="SMART" id="SM00900"/>
    </source>
</evidence>
<gene>
    <name evidence="6" type="primary">rnfG</name>
    <name evidence="8" type="ORF">J2S20_000606</name>
</gene>
<dbReference type="PANTHER" id="PTHR36118:SF1">
    <property type="entry name" value="ION-TRANSLOCATING OXIDOREDUCTASE COMPLEX SUBUNIT G"/>
    <property type="match status" value="1"/>
</dbReference>
<keyword evidence="6" id="KW-0472">Membrane</keyword>
<keyword evidence="6" id="KW-1278">Translocase</keyword>
<dbReference type="InterPro" id="IPR010209">
    <property type="entry name" value="Ion_transpt_RnfG/RsxG"/>
</dbReference>
<dbReference type="GO" id="GO:0005886">
    <property type="term" value="C:plasma membrane"/>
    <property type="evidence" value="ECO:0007669"/>
    <property type="project" value="UniProtKB-SubCell"/>
</dbReference>
<comment type="subunit">
    <text evidence="6">The complex is composed of six subunits: RnfA, RnfB, RnfC, RnfD, RnfE and RnfG.</text>
</comment>
<keyword evidence="6" id="KW-0812">Transmembrane</keyword>
<keyword evidence="6" id="KW-1003">Cell membrane</keyword>
<sequence>MSAKKETTFVQDAIRLMLITLIAGLLLGIVYSVTLEPIRAAQQAATVRAYKQVYPDAADFADNADSDALIAAAAEEVAAQGFGNVTVDKVVDAKDASGEVIGHIINATSKEGFGGAISISAGIQEDGTLNGIAFLSISESAGLGMNARDTDWYRQFENKQVEKFSVTKTGAKDDSEIDAISGATITSRAVTNAVNAALFFAANGMD</sequence>
<evidence type="ECO:0000313" key="9">
    <source>
        <dbReference type="Proteomes" id="UP001241537"/>
    </source>
</evidence>
<dbReference type="PANTHER" id="PTHR36118">
    <property type="entry name" value="ION-TRANSLOCATING OXIDOREDUCTASE COMPLEX SUBUNIT G"/>
    <property type="match status" value="1"/>
</dbReference>
<dbReference type="GO" id="GO:0022900">
    <property type="term" value="P:electron transport chain"/>
    <property type="evidence" value="ECO:0007669"/>
    <property type="project" value="UniProtKB-UniRule"/>
</dbReference>
<dbReference type="HAMAP" id="MF_00479">
    <property type="entry name" value="RsxG_RnfG"/>
    <property type="match status" value="1"/>
</dbReference>
<dbReference type="SMART" id="SM00900">
    <property type="entry name" value="FMN_bind"/>
    <property type="match status" value="1"/>
</dbReference>
<accession>A0AAE3V912</accession>
<keyword evidence="3 6" id="KW-0285">Flavoprotein</keyword>
<feature type="modified residue" description="FMN phosphoryl threonine" evidence="6">
    <location>
        <position position="184"/>
    </location>
</feature>
<keyword evidence="9" id="KW-1185">Reference proteome</keyword>
<dbReference type="AlphaFoldDB" id="A0AAE3V912"/>
<evidence type="ECO:0000256" key="4">
    <source>
        <dbReference type="ARBA" id="ARBA00022643"/>
    </source>
</evidence>
<dbReference type="Gene3D" id="3.90.1010.20">
    <property type="match status" value="1"/>
</dbReference>
<dbReference type="GO" id="GO:0009055">
    <property type="term" value="F:electron transfer activity"/>
    <property type="evidence" value="ECO:0007669"/>
    <property type="project" value="InterPro"/>
</dbReference>
<comment type="caution">
    <text evidence="8">The sequence shown here is derived from an EMBL/GenBank/DDBJ whole genome shotgun (WGS) entry which is preliminary data.</text>
</comment>
<feature type="domain" description="FMN-binding" evidence="7">
    <location>
        <begin position="112"/>
        <end position="201"/>
    </location>
</feature>
<protein>
    <recommendedName>
        <fullName evidence="6">Ion-translocating oxidoreductase complex subunit G</fullName>
        <ecNumber evidence="6">7.-.-.-</ecNumber>
    </recommendedName>
    <alternativeName>
        <fullName evidence="6">Rnf electron transport complex subunit G</fullName>
    </alternativeName>
</protein>
<evidence type="ECO:0000256" key="2">
    <source>
        <dbReference type="ARBA" id="ARBA00022553"/>
    </source>
</evidence>
<dbReference type="Pfam" id="PF04205">
    <property type="entry name" value="FMN_bind"/>
    <property type="match status" value="1"/>
</dbReference>
<keyword evidence="1 6" id="KW-0813">Transport</keyword>
<dbReference type="EMBL" id="JAUSTO010000003">
    <property type="protein sequence ID" value="MDQ0151924.1"/>
    <property type="molecule type" value="Genomic_DNA"/>
</dbReference>
<dbReference type="InterPro" id="IPR007329">
    <property type="entry name" value="FMN-bd"/>
</dbReference>
<evidence type="ECO:0000256" key="1">
    <source>
        <dbReference type="ARBA" id="ARBA00022448"/>
    </source>
</evidence>
<comment type="cofactor">
    <cofactor evidence="6">
        <name>FMN</name>
        <dbReference type="ChEBI" id="CHEBI:58210"/>
    </cofactor>
</comment>
<dbReference type="Proteomes" id="UP001241537">
    <property type="component" value="Unassembled WGS sequence"/>
</dbReference>